<gene>
    <name evidence="1" type="ORF">F442_17993</name>
</gene>
<dbReference type="OrthoDB" id="10569447at2759"/>
<dbReference type="AlphaFoldDB" id="W2YH05"/>
<accession>W2YH05</accession>
<dbReference type="Proteomes" id="UP000018948">
    <property type="component" value="Unassembled WGS sequence"/>
</dbReference>
<evidence type="ECO:0000313" key="2">
    <source>
        <dbReference type="Proteomes" id="UP000018948"/>
    </source>
</evidence>
<proteinExistence type="predicted"/>
<dbReference type="EMBL" id="ANIY01003745">
    <property type="protein sequence ID" value="ETP33474.1"/>
    <property type="molecule type" value="Genomic_DNA"/>
</dbReference>
<protein>
    <submittedName>
        <fullName evidence="1">Uncharacterized protein</fullName>
    </submittedName>
</protein>
<comment type="caution">
    <text evidence="1">The sequence shown here is derived from an EMBL/GenBank/DDBJ whole genome shotgun (WGS) entry which is preliminary data.</text>
</comment>
<sequence>MSSFITSIDILVANVLAKTRRHRLRQKKPSDMDKQNRGAVDEQISTGIIWLGQLAAMIILLSIVAEQEQLFLPVAHCHDVRLSNRCRWSHAKE</sequence>
<reference evidence="1 2" key="1">
    <citation type="submission" date="2013-11" db="EMBL/GenBank/DDBJ databases">
        <title>The Genome Sequence of Phytophthora parasitica P10297.</title>
        <authorList>
            <consortium name="The Broad Institute Genomics Platform"/>
            <person name="Russ C."/>
            <person name="Tyler B."/>
            <person name="Panabieres F."/>
            <person name="Shan W."/>
            <person name="Tripathy S."/>
            <person name="Grunwald N."/>
            <person name="Machado M."/>
            <person name="Johnson C.S."/>
            <person name="Walker B."/>
            <person name="Young S.K."/>
            <person name="Zeng Q."/>
            <person name="Gargeya S."/>
            <person name="Fitzgerald M."/>
            <person name="Haas B."/>
            <person name="Abouelleil A."/>
            <person name="Allen A.W."/>
            <person name="Alvarado L."/>
            <person name="Arachchi H.M."/>
            <person name="Berlin A.M."/>
            <person name="Chapman S.B."/>
            <person name="Gainer-Dewar J."/>
            <person name="Goldberg J."/>
            <person name="Griggs A."/>
            <person name="Gujja S."/>
            <person name="Hansen M."/>
            <person name="Howarth C."/>
            <person name="Imamovic A."/>
            <person name="Ireland A."/>
            <person name="Larimer J."/>
            <person name="McCowan C."/>
            <person name="Murphy C."/>
            <person name="Pearson M."/>
            <person name="Poon T.W."/>
            <person name="Priest M."/>
            <person name="Roberts A."/>
            <person name="Saif S."/>
            <person name="Shea T."/>
            <person name="Sisk P."/>
            <person name="Sykes S."/>
            <person name="Wortman J."/>
            <person name="Nusbaum C."/>
            <person name="Birren B."/>
        </authorList>
    </citation>
    <scope>NUCLEOTIDE SEQUENCE [LARGE SCALE GENOMIC DNA]</scope>
    <source>
        <strain evidence="1 2">P10297</strain>
    </source>
</reference>
<organism evidence="1 2">
    <name type="scientific">Phytophthora nicotianae P10297</name>
    <dbReference type="NCBI Taxonomy" id="1317064"/>
    <lineage>
        <taxon>Eukaryota</taxon>
        <taxon>Sar</taxon>
        <taxon>Stramenopiles</taxon>
        <taxon>Oomycota</taxon>
        <taxon>Peronosporomycetes</taxon>
        <taxon>Peronosporales</taxon>
        <taxon>Peronosporaceae</taxon>
        <taxon>Phytophthora</taxon>
    </lineage>
</organism>
<evidence type="ECO:0000313" key="1">
    <source>
        <dbReference type="EMBL" id="ETP33474.1"/>
    </source>
</evidence>
<name>W2YH05_PHYNI</name>